<dbReference type="Pfam" id="PF02195">
    <property type="entry name" value="ParB_N"/>
    <property type="match status" value="1"/>
</dbReference>
<dbReference type="EMBL" id="RARA01000026">
    <property type="protein sequence ID" value="ROT47160.1"/>
    <property type="molecule type" value="Genomic_DNA"/>
</dbReference>
<dbReference type="PANTHER" id="PTHR33375:SF1">
    <property type="entry name" value="CHROMOSOME-PARTITIONING PROTEIN PARB-RELATED"/>
    <property type="match status" value="1"/>
</dbReference>
<dbReference type="PANTHER" id="PTHR33375">
    <property type="entry name" value="CHROMOSOME-PARTITIONING PROTEIN PARB-RELATED"/>
    <property type="match status" value="1"/>
</dbReference>
<evidence type="ECO:0000256" key="3">
    <source>
        <dbReference type="ARBA" id="ARBA00023125"/>
    </source>
</evidence>
<accession>A0A3N2QBL4</accession>
<evidence type="ECO:0000256" key="2">
    <source>
        <dbReference type="ARBA" id="ARBA00022829"/>
    </source>
</evidence>
<evidence type="ECO:0000313" key="6">
    <source>
        <dbReference type="Proteomes" id="UP000270927"/>
    </source>
</evidence>
<comment type="similarity">
    <text evidence="1">Belongs to the ParB family.</text>
</comment>
<keyword evidence="2" id="KW-0159">Chromosome partition</keyword>
<dbReference type="FunFam" id="3.90.1530.30:FF:000001">
    <property type="entry name" value="Chromosome partitioning protein ParB"/>
    <property type="match status" value="1"/>
</dbReference>
<dbReference type="SUPFAM" id="SSF109709">
    <property type="entry name" value="KorB DNA-binding domain-like"/>
    <property type="match status" value="1"/>
</dbReference>
<feature type="domain" description="ParB-like N-terminal" evidence="4">
    <location>
        <begin position="37"/>
        <end position="127"/>
    </location>
</feature>
<gene>
    <name evidence="5" type="ORF">EDM02_04755</name>
</gene>
<dbReference type="AlphaFoldDB" id="A0A3N2QBL4"/>
<keyword evidence="6" id="KW-1185">Reference proteome</keyword>
<dbReference type="SUPFAM" id="SSF110849">
    <property type="entry name" value="ParB/Sulfiredoxin"/>
    <property type="match status" value="1"/>
</dbReference>
<dbReference type="InterPro" id="IPR041468">
    <property type="entry name" value="HTH_ParB/Spo0J"/>
</dbReference>
<dbReference type="InterPro" id="IPR036086">
    <property type="entry name" value="ParB/Sulfiredoxin_sf"/>
</dbReference>
<dbReference type="FunFam" id="1.10.10.2830:FF:000001">
    <property type="entry name" value="Chromosome partitioning protein ParB"/>
    <property type="match status" value="1"/>
</dbReference>
<comment type="caution">
    <text evidence="5">The sequence shown here is derived from an EMBL/GenBank/DDBJ whole genome shotgun (WGS) entry which is preliminary data.</text>
</comment>
<dbReference type="InterPro" id="IPR050336">
    <property type="entry name" value="Chromosome_partition/occlusion"/>
</dbReference>
<evidence type="ECO:0000256" key="1">
    <source>
        <dbReference type="ARBA" id="ARBA00006295"/>
    </source>
</evidence>
<dbReference type="OrthoDB" id="9802051at2"/>
<evidence type="ECO:0000313" key="5">
    <source>
        <dbReference type="EMBL" id="ROT47160.1"/>
    </source>
</evidence>
<dbReference type="CDD" id="cd16393">
    <property type="entry name" value="SPO0J_N"/>
    <property type="match status" value="1"/>
</dbReference>
<proteinExistence type="inferred from homology"/>
<dbReference type="GO" id="GO:0045881">
    <property type="term" value="P:positive regulation of sporulation resulting in formation of a cellular spore"/>
    <property type="evidence" value="ECO:0007669"/>
    <property type="project" value="TreeGrafter"/>
</dbReference>
<dbReference type="GO" id="GO:0005694">
    <property type="term" value="C:chromosome"/>
    <property type="evidence" value="ECO:0007669"/>
    <property type="project" value="TreeGrafter"/>
</dbReference>
<dbReference type="InterPro" id="IPR004437">
    <property type="entry name" value="ParB/RepB/Spo0J"/>
</dbReference>
<dbReference type="GO" id="GO:0007059">
    <property type="term" value="P:chromosome segregation"/>
    <property type="evidence" value="ECO:0007669"/>
    <property type="project" value="UniProtKB-KW"/>
</dbReference>
<dbReference type="NCBIfam" id="TIGR00180">
    <property type="entry name" value="parB_part"/>
    <property type="match status" value="1"/>
</dbReference>
<name>A0A3N2QBL4_9BACT</name>
<dbReference type="InterPro" id="IPR057240">
    <property type="entry name" value="ParB_dimer_C"/>
</dbReference>
<dbReference type="InterPro" id="IPR003115">
    <property type="entry name" value="ParB_N"/>
</dbReference>
<keyword evidence="3" id="KW-0238">DNA-binding</keyword>
<dbReference type="Proteomes" id="UP000270927">
    <property type="component" value="Unassembled WGS sequence"/>
</dbReference>
<dbReference type="Gene3D" id="1.10.10.2830">
    <property type="match status" value="1"/>
</dbReference>
<evidence type="ECO:0000259" key="4">
    <source>
        <dbReference type="SMART" id="SM00470"/>
    </source>
</evidence>
<protein>
    <submittedName>
        <fullName evidence="5">ParB/RepB/Spo0J family partition protein</fullName>
    </submittedName>
</protein>
<reference evidence="5 6" key="1">
    <citation type="submission" date="2018-09" db="EMBL/GenBank/DDBJ databases">
        <title>Comparative Genomics of Wolbachia-Cardinium Dual Endosymbiosis in a Plant-Parasitic Nematode.</title>
        <authorList>
            <person name="Brown A.M.V."/>
            <person name="Wasala S.K."/>
            <person name="Howe D.K."/>
            <person name="Peetz A.B."/>
            <person name="Zasada I.A."/>
            <person name="Denver D.R."/>
        </authorList>
    </citation>
    <scope>NUCLEOTIDE SEQUENCE [LARGE SCALE GENOMIC DNA]</scope>
    <source>
        <strain evidence="5 6">Pp_1</strain>
    </source>
</reference>
<dbReference type="RefSeq" id="WP_123663451.1">
    <property type="nucleotide sequence ID" value="NZ_RARA01000026.1"/>
</dbReference>
<organism evidence="5 6">
    <name type="scientific">Candidatus Cardinium hertigii</name>
    <dbReference type="NCBI Taxonomy" id="247481"/>
    <lineage>
        <taxon>Bacteria</taxon>
        <taxon>Pseudomonadati</taxon>
        <taxon>Bacteroidota</taxon>
        <taxon>Cytophagia</taxon>
        <taxon>Cytophagales</taxon>
        <taxon>Amoebophilaceae</taxon>
        <taxon>Candidatus Cardinium</taxon>
    </lineage>
</organism>
<dbReference type="Gene3D" id="3.90.1530.30">
    <property type="match status" value="1"/>
</dbReference>
<dbReference type="Pfam" id="PF23552">
    <property type="entry name" value="ParB_C"/>
    <property type="match status" value="1"/>
</dbReference>
<dbReference type="Pfam" id="PF17762">
    <property type="entry name" value="HTH_ParB"/>
    <property type="match status" value="1"/>
</dbReference>
<dbReference type="GO" id="GO:0003677">
    <property type="term" value="F:DNA binding"/>
    <property type="evidence" value="ECO:0007669"/>
    <property type="project" value="UniProtKB-KW"/>
</dbReference>
<dbReference type="SMART" id="SM00470">
    <property type="entry name" value="ParB"/>
    <property type="match status" value="1"/>
</dbReference>
<sequence length="310" mass="34751">MQPTKGNHKNVLGRGLSALLQGSITQEPSVPSEDFFKIIKLESITVNPCQPRQDFSQASLNELSDSIKLHGIIQPLTVRKLDGSTYQLIAGERRLRAAKLAGLKEVPAYVRATHDQHMLEIALIENIQRESLNAIEIALSYQRLLTECQLTQEALAERVGKDRTTVNNYLRLLKLPPDIQIALRDQKISMGHARALINLHAPETQLNVLHKIIASSLSVREVEKLVQALSTIGNLKQLTNKTSNRSVKTEELHVSFKESLKNTITQLAQQFNTKVLIKTDAQKKGTINILFDSEEELKRIIAIISHTKEL</sequence>